<feature type="non-terminal residue" evidence="1">
    <location>
        <position position="139"/>
    </location>
</feature>
<evidence type="ECO:0000313" key="1">
    <source>
        <dbReference type="EMBL" id="KAJ1677347.1"/>
    </source>
</evidence>
<keyword evidence="2" id="KW-1185">Reference proteome</keyword>
<protein>
    <submittedName>
        <fullName evidence="1">Uncharacterized protein</fullName>
    </submittedName>
</protein>
<sequence length="139" mass="15934">MLLHTTDCSFVLYVAFFPQQNKYISSASPRVNEGYDSEEDEEEGPVTRRWWDSKYTQEWRTVVFVVCAVIAHHIICVVLSALLIIKLGPRSAPTLTWAGFLGIFSLVLTCIQFIPQIVRTWRRKRVGALSIPMMLMQTP</sequence>
<dbReference type="EMBL" id="JAMZIH010002588">
    <property type="protein sequence ID" value="KAJ1677347.1"/>
    <property type="molecule type" value="Genomic_DNA"/>
</dbReference>
<organism evidence="1 2">
    <name type="scientific">Spiromyces aspiralis</name>
    <dbReference type="NCBI Taxonomy" id="68401"/>
    <lineage>
        <taxon>Eukaryota</taxon>
        <taxon>Fungi</taxon>
        <taxon>Fungi incertae sedis</taxon>
        <taxon>Zoopagomycota</taxon>
        <taxon>Kickxellomycotina</taxon>
        <taxon>Kickxellomycetes</taxon>
        <taxon>Kickxellales</taxon>
        <taxon>Kickxellaceae</taxon>
        <taxon>Spiromyces</taxon>
    </lineage>
</organism>
<evidence type="ECO:0000313" key="2">
    <source>
        <dbReference type="Proteomes" id="UP001145114"/>
    </source>
</evidence>
<dbReference type="Proteomes" id="UP001145114">
    <property type="component" value="Unassembled WGS sequence"/>
</dbReference>
<accession>A0ACC1HLM6</accession>
<reference evidence="1" key="1">
    <citation type="submission" date="2022-06" db="EMBL/GenBank/DDBJ databases">
        <title>Phylogenomic reconstructions and comparative analyses of Kickxellomycotina fungi.</title>
        <authorList>
            <person name="Reynolds N.K."/>
            <person name="Stajich J.E."/>
            <person name="Barry K."/>
            <person name="Grigoriev I.V."/>
            <person name="Crous P."/>
            <person name="Smith M.E."/>
        </authorList>
    </citation>
    <scope>NUCLEOTIDE SEQUENCE</scope>
    <source>
        <strain evidence="1">RSA 2271</strain>
    </source>
</reference>
<name>A0ACC1HLM6_9FUNG</name>
<comment type="caution">
    <text evidence="1">The sequence shown here is derived from an EMBL/GenBank/DDBJ whole genome shotgun (WGS) entry which is preliminary data.</text>
</comment>
<gene>
    <name evidence="1" type="ORF">EV182_006361</name>
</gene>
<proteinExistence type="predicted"/>